<comment type="catalytic activity">
    <reaction evidence="5">
        <text>UDP-N-acetyl-alpha-D-mannosamine + N-acetyl-alpha-D-glucosaminyl-di-trans,octa-cis-undecaprenyl diphosphate = N-acetyl-beta-D-mannosaminyl-(1-&gt;4)-N-acetyl-alpha-D-glucosaminyl di-trans,octa-cis-undecaprenyl diphosphate + UDP + H(+)</text>
        <dbReference type="Rhea" id="RHEA:16053"/>
        <dbReference type="ChEBI" id="CHEBI:15378"/>
        <dbReference type="ChEBI" id="CHEBI:58223"/>
        <dbReference type="ChEBI" id="CHEBI:62959"/>
        <dbReference type="ChEBI" id="CHEBI:68623"/>
        <dbReference type="ChEBI" id="CHEBI:132210"/>
        <dbReference type="EC" id="2.4.1.187"/>
    </reaction>
</comment>
<name>A0A3P7S2B5_9FIRM</name>
<keyword evidence="2 5" id="KW-0808">Transferase</keyword>
<keyword evidence="7" id="KW-1185">Reference proteome</keyword>
<keyword evidence="4 5" id="KW-0961">Cell wall biogenesis/degradation</keyword>
<comment type="function">
    <text evidence="5">Catalyzes the conversion of GlcNAc-PP-undecaprenol into ManNAc-GlcNAc-PP-undecaprenol, the first committed lipid intermediate in the de novo synthesis of teichoic acid.</text>
</comment>
<reference evidence="6 7" key="1">
    <citation type="submission" date="2018-09" db="EMBL/GenBank/DDBJ databases">
        <authorList>
            <person name="Postec A."/>
        </authorList>
    </citation>
    <scope>NUCLEOTIDE SEQUENCE [LARGE SCALE GENOMIC DNA]</scope>
    <source>
        <strain evidence="6">70B-A</strain>
    </source>
</reference>
<dbReference type="InterPro" id="IPR034714">
    <property type="entry name" value="TagA_TarA"/>
</dbReference>
<dbReference type="NCBIfam" id="TIGR00696">
    <property type="entry name" value="wecG_tagA_cpsF"/>
    <property type="match status" value="1"/>
</dbReference>
<dbReference type="GO" id="GO:0047244">
    <property type="term" value="F:N-acetylglucosaminyldiphosphoundecaprenol N-acetyl-beta-D-mannosaminyltransferase activity"/>
    <property type="evidence" value="ECO:0007669"/>
    <property type="project" value="UniProtKB-UniRule"/>
</dbReference>
<keyword evidence="1 5" id="KW-0328">Glycosyltransferase</keyword>
<dbReference type="GO" id="GO:0071555">
    <property type="term" value="P:cell wall organization"/>
    <property type="evidence" value="ECO:0007669"/>
    <property type="project" value="UniProtKB-KW"/>
</dbReference>
<dbReference type="CDD" id="cd06533">
    <property type="entry name" value="Glyco_transf_WecG_TagA"/>
    <property type="match status" value="1"/>
</dbReference>
<dbReference type="Pfam" id="PF03808">
    <property type="entry name" value="Glyco_tran_WecG"/>
    <property type="match status" value="1"/>
</dbReference>
<evidence type="ECO:0000256" key="3">
    <source>
        <dbReference type="ARBA" id="ARBA00022944"/>
    </source>
</evidence>
<dbReference type="EMBL" id="LR130778">
    <property type="protein sequence ID" value="VDN46909.1"/>
    <property type="molecule type" value="Genomic_DNA"/>
</dbReference>
<organism evidence="6 7">
    <name type="scientific">Petrocella atlantisensis</name>
    <dbReference type="NCBI Taxonomy" id="2173034"/>
    <lineage>
        <taxon>Bacteria</taxon>
        <taxon>Bacillati</taxon>
        <taxon>Bacillota</taxon>
        <taxon>Clostridia</taxon>
        <taxon>Lachnospirales</taxon>
        <taxon>Vallitaleaceae</taxon>
        <taxon>Petrocella</taxon>
    </lineage>
</organism>
<accession>A0A3P7S2B5</accession>
<protein>
    <recommendedName>
        <fullName evidence="5">N-acetylglucosaminyldiphosphoundecaprenol N-acetyl-beta-D-mannosaminyltransferase</fullName>
        <ecNumber evidence="5">2.4.1.187</ecNumber>
    </recommendedName>
    <alternativeName>
        <fullName evidence="5">N-acetylmannosaminyltransferase</fullName>
    </alternativeName>
    <alternativeName>
        <fullName evidence="5">UDP-N-acetylmannosamine transferase</fullName>
    </alternativeName>
    <alternativeName>
        <fullName evidence="5">UDP-N-acetylmannosamine:N-acetylglucosaminyl pyrophosphorylundecaprenol N-acetylmannosaminyltransferase</fullName>
    </alternativeName>
</protein>
<dbReference type="InterPro" id="IPR004629">
    <property type="entry name" value="WecG_TagA_CpsF"/>
</dbReference>
<dbReference type="EC" id="2.4.1.187" evidence="5"/>
<proteinExistence type="inferred from homology"/>
<dbReference type="PANTHER" id="PTHR34136">
    <property type="match status" value="1"/>
</dbReference>
<evidence type="ECO:0000313" key="7">
    <source>
        <dbReference type="Proteomes" id="UP000279029"/>
    </source>
</evidence>
<evidence type="ECO:0000256" key="1">
    <source>
        <dbReference type="ARBA" id="ARBA00022676"/>
    </source>
</evidence>
<dbReference type="UniPathway" id="UPA00632"/>
<sequence length="245" mass="27527">MRLVKKNINILGTKFHHITRSEAAAFIVKCLQERKKASVFTPNPEIVMEAYHDSRLQAILNESELVVPDGIGVVIASKLLGQPLPERVAGFDLVQEVFNQIQNKEIKVYFLGAGQGVAELAKKKMEEKYTNLKIVGVHNGYFDKDEDIVASINALDPDFLLVGLGAPKQEYWIDKNKDRLNASVLMGVGGSFDGMSGKVKRAPDLFIKLGLEWFYRLITQPTRAKRMVRLPIFLVKVIVEGKKYL</sequence>
<dbReference type="RefSeq" id="WP_125136329.1">
    <property type="nucleotide sequence ID" value="NZ_LR130778.1"/>
</dbReference>
<evidence type="ECO:0000313" key="6">
    <source>
        <dbReference type="EMBL" id="VDN46909.1"/>
    </source>
</evidence>
<evidence type="ECO:0000256" key="5">
    <source>
        <dbReference type="HAMAP-Rule" id="MF_02070"/>
    </source>
</evidence>
<comment type="similarity">
    <text evidence="5">Belongs to the glycosyltransferase 26 family. TagA/TarA subfamily.</text>
</comment>
<dbReference type="KEGG" id="cbar:PATL70BA_1035"/>
<evidence type="ECO:0000256" key="2">
    <source>
        <dbReference type="ARBA" id="ARBA00022679"/>
    </source>
</evidence>
<comment type="pathway">
    <text evidence="5">Cell wall biogenesis; teichoic acid biosynthesis.</text>
</comment>
<dbReference type="AlphaFoldDB" id="A0A3P7S2B5"/>
<dbReference type="GO" id="GO:0019350">
    <property type="term" value="P:teichoic acid biosynthetic process"/>
    <property type="evidence" value="ECO:0007669"/>
    <property type="project" value="UniProtKB-UniRule"/>
</dbReference>
<dbReference type="HAMAP" id="MF_02070">
    <property type="entry name" value="TagA_TarA"/>
    <property type="match status" value="1"/>
</dbReference>
<dbReference type="OrthoDB" id="9771846at2"/>
<keyword evidence="3 5" id="KW-0777">Teichoic acid biosynthesis</keyword>
<dbReference type="Proteomes" id="UP000279029">
    <property type="component" value="Chromosome"/>
</dbReference>
<gene>
    <name evidence="6" type="ORF">PATL70BA_1035</name>
</gene>
<dbReference type="PANTHER" id="PTHR34136:SF1">
    <property type="entry name" value="UDP-N-ACETYL-D-MANNOSAMINURONIC ACID TRANSFERASE"/>
    <property type="match status" value="1"/>
</dbReference>
<evidence type="ECO:0000256" key="4">
    <source>
        <dbReference type="ARBA" id="ARBA00023316"/>
    </source>
</evidence>